<dbReference type="Gene3D" id="1.10.600.10">
    <property type="entry name" value="Farnesyl Diphosphate Synthase"/>
    <property type="match status" value="1"/>
</dbReference>
<evidence type="ECO:0000256" key="3">
    <source>
        <dbReference type="ARBA" id="ARBA00012373"/>
    </source>
</evidence>
<dbReference type="GO" id="GO:0005789">
    <property type="term" value="C:endoplasmic reticulum membrane"/>
    <property type="evidence" value="ECO:0007669"/>
    <property type="project" value="TreeGrafter"/>
</dbReference>
<dbReference type="InterPro" id="IPR033904">
    <property type="entry name" value="Trans_IPPS_HH"/>
</dbReference>
<dbReference type="GO" id="GO:0045338">
    <property type="term" value="P:farnesyl diphosphate metabolic process"/>
    <property type="evidence" value="ECO:0007669"/>
    <property type="project" value="InterPro"/>
</dbReference>
<dbReference type="EC" id="2.5.1.21" evidence="3"/>
<gene>
    <name evidence="6" type="ORF">MYCIT1_LOCUS35865</name>
</gene>
<dbReference type="AlphaFoldDB" id="A0AAD2HWX9"/>
<dbReference type="SFLD" id="SFLDS00005">
    <property type="entry name" value="Isoprenoid_Synthase_Type_I"/>
    <property type="match status" value="1"/>
</dbReference>
<feature type="chain" id="PRO_5041952893" description="squalene synthase" evidence="5">
    <location>
        <begin position="18"/>
        <end position="637"/>
    </location>
</feature>
<dbReference type="NCBIfam" id="TIGR01559">
    <property type="entry name" value="squal_synth"/>
    <property type="match status" value="1"/>
</dbReference>
<dbReference type="InterPro" id="IPR002060">
    <property type="entry name" value="Squ/phyt_synthse"/>
</dbReference>
<dbReference type="CDD" id="cd00683">
    <property type="entry name" value="Trans_IPPS_HH"/>
    <property type="match status" value="1"/>
</dbReference>
<dbReference type="PANTHER" id="PTHR11626">
    <property type="entry name" value="FARNESYL-DIPHOSPHATE FARNESYLTRANSFERASE"/>
    <property type="match status" value="1"/>
</dbReference>
<dbReference type="GO" id="GO:0051996">
    <property type="term" value="F:squalene synthase [NAD(P)H] activity"/>
    <property type="evidence" value="ECO:0007669"/>
    <property type="project" value="UniProtKB-EC"/>
</dbReference>
<sequence>MGVSTYLLLLLTHPLEFRTLLQYKIWYEQKRDITAQREHITSGWDRASMRRCWDFLDMTSRSFSSVIKELDGDMARAVCLFYLVLRALDTIEDDMTIPASVKEPLLLDFYKRREAYDGSGPKEKDRQLLVEYDVVVEELDHLDAPYRDAILSIARKMGMGMADFIAREANEKADPYLDSIADFDLYCHYVAGLVGEGLSALFSASGKESPTIKDQLELSNSMGLLLQKTNIIRDYREDVDDKRYFWPRAIWGDEKYGGGFSTMEEMRAPPPGTVWDSATQQRALWVQSAMVLTSLRHATDALDYLRMLKNQSIFNFCAIPAVMALATLDLCFMNPRMFQTNIKIRKAEAAGLIMRATNPREVSIIFREYARKIHGRALPSDPNYLRLSVACGKIEQWCEHHYPSFVVLSGGGGSTTQSINADDARGRTFNQYKKADEVRDTKLRVERLRAELGTGASTRQPPVQAALPELLIRPLYLSKSPSTHPMSLAPPFTAATALQKVKNAQNLWNTCDPAKVALAYTPDTIWRNRTSFVQGREQVEQFLTEKWAKEHRYVLRKELFAFQDNRIAVQFFYEWNERSDGTGQWHRTYGLEDWTFDPSGLMRKRMMSGNDLAISDEERWFKDGVDIESVDISEKHL</sequence>
<dbReference type="InterPro" id="IPR008949">
    <property type="entry name" value="Isoprenoid_synthase_dom_sf"/>
</dbReference>
<comment type="similarity">
    <text evidence="2">Belongs to the phytoene/squalene synthase family.</text>
</comment>
<evidence type="ECO:0000256" key="5">
    <source>
        <dbReference type="SAM" id="SignalP"/>
    </source>
</evidence>
<feature type="signal peptide" evidence="5">
    <location>
        <begin position="1"/>
        <end position="17"/>
    </location>
</feature>
<comment type="cofactor">
    <cofactor evidence="1">
        <name>Mg(2+)</name>
        <dbReference type="ChEBI" id="CHEBI:18420"/>
    </cofactor>
</comment>
<comment type="caution">
    <text evidence="6">The sequence shown here is derived from an EMBL/GenBank/DDBJ whole genome shotgun (WGS) entry which is preliminary data.</text>
</comment>
<evidence type="ECO:0000256" key="1">
    <source>
        <dbReference type="ARBA" id="ARBA00001946"/>
    </source>
</evidence>
<dbReference type="EMBL" id="CAVNYO010000466">
    <property type="protein sequence ID" value="CAK5283380.1"/>
    <property type="molecule type" value="Genomic_DNA"/>
</dbReference>
<dbReference type="Pfam" id="PF07080">
    <property type="entry name" value="DUF1348"/>
    <property type="match status" value="1"/>
</dbReference>
<dbReference type="Proteomes" id="UP001295794">
    <property type="component" value="Unassembled WGS sequence"/>
</dbReference>
<dbReference type="SUPFAM" id="SSF54427">
    <property type="entry name" value="NTF2-like"/>
    <property type="match status" value="1"/>
</dbReference>
<dbReference type="Pfam" id="PF00494">
    <property type="entry name" value="SQS_PSY"/>
    <property type="match status" value="1"/>
</dbReference>
<accession>A0AAD2HWX9</accession>
<dbReference type="InterPro" id="IPR044844">
    <property type="entry name" value="Trans_IPPS_euk-type"/>
</dbReference>
<name>A0AAD2HWX9_9AGAR</name>
<keyword evidence="7" id="KW-1185">Reference proteome</keyword>
<dbReference type="PROSITE" id="PS01044">
    <property type="entry name" value="SQUALEN_PHYTOEN_SYN_1"/>
    <property type="match status" value="1"/>
</dbReference>
<evidence type="ECO:0000313" key="6">
    <source>
        <dbReference type="EMBL" id="CAK5283380.1"/>
    </source>
</evidence>
<protein>
    <recommendedName>
        <fullName evidence="3">squalene synthase</fullName>
        <ecNumber evidence="3">2.5.1.21</ecNumber>
    </recommendedName>
</protein>
<evidence type="ECO:0000256" key="2">
    <source>
        <dbReference type="ARBA" id="ARBA00006251"/>
    </source>
</evidence>
<dbReference type="FunFam" id="1.10.600.10:FF:000023">
    <property type="entry name" value="Squalene synthase"/>
    <property type="match status" value="1"/>
</dbReference>
<proteinExistence type="inferred from homology"/>
<reference evidence="6" key="1">
    <citation type="submission" date="2023-11" db="EMBL/GenBank/DDBJ databases">
        <authorList>
            <person name="De Vega J J."/>
            <person name="De Vega J J."/>
        </authorList>
    </citation>
    <scope>NUCLEOTIDE SEQUENCE</scope>
</reference>
<dbReference type="InterPro" id="IPR019845">
    <property type="entry name" value="Squalene/phytoene_synthase_CS"/>
</dbReference>
<dbReference type="InterPro" id="IPR032710">
    <property type="entry name" value="NTF2-like_dom_sf"/>
</dbReference>
<dbReference type="PANTHER" id="PTHR11626:SF2">
    <property type="entry name" value="SQUALENE SYNTHASE"/>
    <property type="match status" value="1"/>
</dbReference>
<keyword evidence="5" id="KW-0732">Signal</keyword>
<dbReference type="PROSITE" id="PS01045">
    <property type="entry name" value="SQUALEN_PHYTOEN_SYN_2"/>
    <property type="match status" value="1"/>
</dbReference>
<evidence type="ECO:0000313" key="7">
    <source>
        <dbReference type="Proteomes" id="UP001295794"/>
    </source>
</evidence>
<dbReference type="SFLD" id="SFLDG01018">
    <property type="entry name" value="Squalene/Phytoene_Synthase_Lik"/>
    <property type="match status" value="1"/>
</dbReference>
<dbReference type="InterPro" id="IPR006449">
    <property type="entry name" value="Squal_synth-like"/>
</dbReference>
<dbReference type="InterPro" id="IPR009783">
    <property type="entry name" value="DUF1348"/>
</dbReference>
<organism evidence="6 7">
    <name type="scientific">Mycena citricolor</name>
    <dbReference type="NCBI Taxonomy" id="2018698"/>
    <lineage>
        <taxon>Eukaryota</taxon>
        <taxon>Fungi</taxon>
        <taxon>Dikarya</taxon>
        <taxon>Basidiomycota</taxon>
        <taxon>Agaricomycotina</taxon>
        <taxon>Agaricomycetes</taxon>
        <taxon>Agaricomycetidae</taxon>
        <taxon>Agaricales</taxon>
        <taxon>Marasmiineae</taxon>
        <taxon>Mycenaceae</taxon>
        <taxon>Mycena</taxon>
    </lineage>
</organism>
<dbReference type="Gene3D" id="3.10.450.50">
    <property type="match status" value="1"/>
</dbReference>
<dbReference type="SUPFAM" id="SSF48576">
    <property type="entry name" value="Terpenoid synthases"/>
    <property type="match status" value="1"/>
</dbReference>
<evidence type="ECO:0000256" key="4">
    <source>
        <dbReference type="ARBA" id="ARBA00022679"/>
    </source>
</evidence>
<keyword evidence="4" id="KW-0808">Transferase</keyword>
<dbReference type="GO" id="GO:0006696">
    <property type="term" value="P:ergosterol biosynthetic process"/>
    <property type="evidence" value="ECO:0007669"/>
    <property type="project" value="TreeGrafter"/>
</dbReference>